<accession>A0ABP9K3E3</accession>
<dbReference type="EMBL" id="BAABHV010000005">
    <property type="protein sequence ID" value="GAA5048200.1"/>
    <property type="molecule type" value="Genomic_DNA"/>
</dbReference>
<comment type="caution">
    <text evidence="1">The sequence shown here is derived from an EMBL/GenBank/DDBJ whole genome shotgun (WGS) entry which is preliminary data.</text>
</comment>
<protein>
    <submittedName>
        <fullName evidence="1">Uncharacterized protein</fullName>
    </submittedName>
</protein>
<name>A0ABP9K3E3_9SPHN</name>
<proteinExistence type="predicted"/>
<dbReference type="RefSeq" id="WP_346031579.1">
    <property type="nucleotide sequence ID" value="NZ_BAABHV010000005.1"/>
</dbReference>
<organism evidence="1 2">
    <name type="scientific">Erythrobacter westpacificensis</name>
    <dbReference type="NCBI Taxonomy" id="1055231"/>
    <lineage>
        <taxon>Bacteria</taxon>
        <taxon>Pseudomonadati</taxon>
        <taxon>Pseudomonadota</taxon>
        <taxon>Alphaproteobacteria</taxon>
        <taxon>Sphingomonadales</taxon>
        <taxon>Erythrobacteraceae</taxon>
        <taxon>Erythrobacter/Porphyrobacter group</taxon>
        <taxon>Erythrobacter</taxon>
    </lineage>
</organism>
<gene>
    <name evidence="1" type="ORF">GCM10023208_05190</name>
</gene>
<keyword evidence="2" id="KW-1185">Reference proteome</keyword>
<dbReference type="Proteomes" id="UP001500518">
    <property type="component" value="Unassembled WGS sequence"/>
</dbReference>
<evidence type="ECO:0000313" key="2">
    <source>
        <dbReference type="Proteomes" id="UP001500518"/>
    </source>
</evidence>
<evidence type="ECO:0000313" key="1">
    <source>
        <dbReference type="EMBL" id="GAA5048200.1"/>
    </source>
</evidence>
<reference evidence="2" key="1">
    <citation type="journal article" date="2019" name="Int. J. Syst. Evol. Microbiol.">
        <title>The Global Catalogue of Microorganisms (GCM) 10K type strain sequencing project: providing services to taxonomists for standard genome sequencing and annotation.</title>
        <authorList>
            <consortium name="The Broad Institute Genomics Platform"/>
            <consortium name="The Broad Institute Genome Sequencing Center for Infectious Disease"/>
            <person name="Wu L."/>
            <person name="Ma J."/>
        </authorList>
    </citation>
    <scope>NUCLEOTIDE SEQUENCE [LARGE SCALE GENOMIC DNA]</scope>
    <source>
        <strain evidence="2">JCM 18014</strain>
    </source>
</reference>
<sequence>MMGSSGISRREILKWGAVVPALGTGWHGAFAAAPQGLDAMLVDTRFPGALDVAEVPVPVLRFAGDVTNLWYDELDARWRRKGFVLGGITGADASFVLETLANHQGRRVVSRMALDLPRVNDVQAVRWIIAPHHPSVSA</sequence>